<dbReference type="InterPro" id="IPR001461">
    <property type="entry name" value="Aspartic_peptidase_A1"/>
</dbReference>
<keyword evidence="4 5" id="KW-1015">Disulfide bond</keyword>
<sequence length="348" mass="38246">MLVFNLCSLLALASALVVPQESDALEKRDDPKVVEAILDFEGRQFHPTVKVGSSGETFHPTLDSGSAETWFVNNNDWVHHSTSLVNLTTPFHVGFLGSKKPRTGYYVTDTMYFDNTKTENLQFGLVDEWDTTSNKRGLIGLARWTGKYDTLPFHLKTTGQVERNVASIWYSTKRDTGKLIFGGFDQAKVGSEWTTHSDPKTFKVPVVKVTTGGVDHYPDFGDYPIVVDTGASNSLLPRAIVKPIAEYYNATLVGKEYEVSCNPPEGSFQLTLGSLELDIPLKEFVHQAPGKAEGICTIGASIAEDRGNVTLIGTSLISRVVTLFDYEKGEVSMAKLIDTPEENIVAAK</sequence>
<dbReference type="AlphaFoldDB" id="A0A642V4Y4"/>
<accession>A0A642V4Y4</accession>
<comment type="caution">
    <text evidence="9">The sequence shown here is derived from an EMBL/GenBank/DDBJ whole genome shotgun (WGS) entry which is preliminary data.</text>
</comment>
<evidence type="ECO:0000256" key="6">
    <source>
        <dbReference type="RuleBase" id="RU000454"/>
    </source>
</evidence>
<keyword evidence="10" id="KW-1185">Reference proteome</keyword>
<organism evidence="9 10">
    <name type="scientific">Diutina rugosa</name>
    <name type="common">Yeast</name>
    <name type="synonym">Candida rugosa</name>
    <dbReference type="NCBI Taxonomy" id="5481"/>
    <lineage>
        <taxon>Eukaryota</taxon>
        <taxon>Fungi</taxon>
        <taxon>Dikarya</taxon>
        <taxon>Ascomycota</taxon>
        <taxon>Saccharomycotina</taxon>
        <taxon>Pichiomycetes</taxon>
        <taxon>Debaryomycetaceae</taxon>
        <taxon>Diutina</taxon>
    </lineage>
</organism>
<dbReference type="VEuPathDB" id="FungiDB:DIURU_000312"/>
<evidence type="ECO:0000256" key="1">
    <source>
        <dbReference type="ARBA" id="ARBA00007447"/>
    </source>
</evidence>
<dbReference type="InterPro" id="IPR001969">
    <property type="entry name" value="Aspartic_peptidase_AS"/>
</dbReference>
<keyword evidence="6" id="KW-0378">Hydrolase</keyword>
<feature type="chain" id="PRO_5025061407" description="Peptidase A1 domain-containing protein" evidence="7">
    <location>
        <begin position="16"/>
        <end position="348"/>
    </location>
</feature>
<dbReference type="PANTHER" id="PTHR47966:SF51">
    <property type="entry name" value="BETA-SITE APP-CLEAVING ENZYME, ISOFORM A-RELATED"/>
    <property type="match status" value="1"/>
</dbReference>
<reference evidence="9 10" key="1">
    <citation type="submission" date="2019-07" db="EMBL/GenBank/DDBJ databases">
        <title>Genome assembly of two rare yeast pathogens: Diutina rugosa and Trichomonascus ciferrii.</title>
        <authorList>
            <person name="Mixao V."/>
            <person name="Saus E."/>
            <person name="Hansen A."/>
            <person name="Lass-Flor C."/>
            <person name="Gabaldon T."/>
        </authorList>
    </citation>
    <scope>NUCLEOTIDE SEQUENCE [LARGE SCALE GENOMIC DNA]</scope>
    <source>
        <strain evidence="9 10">CBS 613</strain>
    </source>
</reference>
<evidence type="ECO:0000256" key="5">
    <source>
        <dbReference type="PIRSR" id="PIRSR601461-2"/>
    </source>
</evidence>
<dbReference type="GeneID" id="54778965"/>
<evidence type="ECO:0000313" key="10">
    <source>
        <dbReference type="Proteomes" id="UP000449547"/>
    </source>
</evidence>
<dbReference type="Pfam" id="PF00026">
    <property type="entry name" value="Asp"/>
    <property type="match status" value="1"/>
</dbReference>
<evidence type="ECO:0000256" key="4">
    <source>
        <dbReference type="ARBA" id="ARBA00023157"/>
    </source>
</evidence>
<dbReference type="PRINTS" id="PR00792">
    <property type="entry name" value="PEPSIN"/>
</dbReference>
<keyword evidence="2 7" id="KW-0732">Signal</keyword>
<evidence type="ECO:0000256" key="7">
    <source>
        <dbReference type="SAM" id="SignalP"/>
    </source>
</evidence>
<dbReference type="GO" id="GO:0004190">
    <property type="term" value="F:aspartic-type endopeptidase activity"/>
    <property type="evidence" value="ECO:0007669"/>
    <property type="project" value="UniProtKB-KW"/>
</dbReference>
<dbReference type="Gene3D" id="2.40.70.10">
    <property type="entry name" value="Acid Proteases"/>
    <property type="match status" value="2"/>
</dbReference>
<evidence type="ECO:0000256" key="3">
    <source>
        <dbReference type="ARBA" id="ARBA00022750"/>
    </source>
</evidence>
<feature type="signal peptide" evidence="7">
    <location>
        <begin position="1"/>
        <end position="15"/>
    </location>
</feature>
<evidence type="ECO:0000256" key="2">
    <source>
        <dbReference type="ARBA" id="ARBA00022729"/>
    </source>
</evidence>
<dbReference type="EMBL" id="SWFT01000018">
    <property type="protein sequence ID" value="KAA8907902.1"/>
    <property type="molecule type" value="Genomic_DNA"/>
</dbReference>
<dbReference type="GO" id="GO:0005576">
    <property type="term" value="C:extracellular region"/>
    <property type="evidence" value="ECO:0007669"/>
    <property type="project" value="UniProtKB-ARBA"/>
</dbReference>
<keyword evidence="6" id="KW-0645">Protease</keyword>
<dbReference type="OrthoDB" id="5839471at2759"/>
<name>A0A642V4Y4_DIURU</name>
<evidence type="ECO:0000259" key="8">
    <source>
        <dbReference type="PROSITE" id="PS51767"/>
    </source>
</evidence>
<dbReference type="RefSeq" id="XP_034014834.1">
    <property type="nucleotide sequence ID" value="XM_034155847.1"/>
</dbReference>
<dbReference type="InterPro" id="IPR021109">
    <property type="entry name" value="Peptidase_aspartic_dom_sf"/>
</dbReference>
<dbReference type="PANTHER" id="PTHR47966">
    <property type="entry name" value="BETA-SITE APP-CLEAVING ENZYME, ISOFORM A-RELATED"/>
    <property type="match status" value="1"/>
</dbReference>
<proteinExistence type="inferred from homology"/>
<keyword evidence="3 6" id="KW-0064">Aspartyl protease</keyword>
<dbReference type="PROSITE" id="PS00141">
    <property type="entry name" value="ASP_PROTEASE"/>
    <property type="match status" value="1"/>
</dbReference>
<dbReference type="InterPro" id="IPR033121">
    <property type="entry name" value="PEPTIDASE_A1"/>
</dbReference>
<dbReference type="SUPFAM" id="SSF50630">
    <property type="entry name" value="Acid proteases"/>
    <property type="match status" value="1"/>
</dbReference>
<protein>
    <recommendedName>
        <fullName evidence="8">Peptidase A1 domain-containing protein</fullName>
    </recommendedName>
</protein>
<dbReference type="Proteomes" id="UP000449547">
    <property type="component" value="Unassembled WGS sequence"/>
</dbReference>
<gene>
    <name evidence="9" type="ORF">DIURU_000312</name>
</gene>
<feature type="domain" description="Peptidase A1" evidence="8">
    <location>
        <begin position="45"/>
        <end position="334"/>
    </location>
</feature>
<feature type="disulfide bond" evidence="5">
    <location>
        <begin position="261"/>
        <end position="296"/>
    </location>
</feature>
<comment type="similarity">
    <text evidence="1 6">Belongs to the peptidase A1 family.</text>
</comment>
<evidence type="ECO:0000313" key="9">
    <source>
        <dbReference type="EMBL" id="KAA8907902.1"/>
    </source>
</evidence>
<dbReference type="PROSITE" id="PS51767">
    <property type="entry name" value="PEPTIDASE_A1"/>
    <property type="match status" value="1"/>
</dbReference>
<dbReference type="GO" id="GO:0006508">
    <property type="term" value="P:proteolysis"/>
    <property type="evidence" value="ECO:0007669"/>
    <property type="project" value="UniProtKB-KW"/>
</dbReference>